<organism evidence="1 2">
    <name type="scientific">Coccomyxa subellipsoidea (strain C-169)</name>
    <name type="common">Green microalga</name>
    <dbReference type="NCBI Taxonomy" id="574566"/>
    <lineage>
        <taxon>Eukaryota</taxon>
        <taxon>Viridiplantae</taxon>
        <taxon>Chlorophyta</taxon>
        <taxon>core chlorophytes</taxon>
        <taxon>Trebouxiophyceae</taxon>
        <taxon>Trebouxiophyceae incertae sedis</taxon>
        <taxon>Coccomyxaceae</taxon>
        <taxon>Coccomyxa</taxon>
        <taxon>Coccomyxa subellipsoidea</taxon>
    </lineage>
</organism>
<comment type="caution">
    <text evidence="1">The sequence shown here is derived from an EMBL/GenBank/DDBJ whole genome shotgun (WGS) entry which is preliminary data.</text>
</comment>
<proteinExistence type="predicted"/>
<dbReference type="SUPFAM" id="SSF54626">
    <property type="entry name" value="Chalcone isomerase"/>
    <property type="match status" value="1"/>
</dbReference>
<dbReference type="GO" id="GO:0016872">
    <property type="term" value="F:intramolecular lyase activity"/>
    <property type="evidence" value="ECO:0007669"/>
    <property type="project" value="InterPro"/>
</dbReference>
<accession>I0Z7J9</accession>
<sequence>MLVASNVVSQFDSEISKDLRPRLERTGDQGLLQPFLDFFKDKSFQFGTTLLSLWEEDNVLTGDLFPPGFKDFADAEVSQDLPSENFCRALYDMYIGPGTIVPDGRQQFAQGVLELLKF</sequence>
<dbReference type="EMBL" id="AGSI01000002">
    <property type="protein sequence ID" value="EIE26618.1"/>
    <property type="molecule type" value="Genomic_DNA"/>
</dbReference>
<dbReference type="GeneID" id="17044628"/>
<dbReference type="InterPro" id="IPR036298">
    <property type="entry name" value="Chalcone_isomerase_sf"/>
</dbReference>
<gene>
    <name evidence="1" type="ORF">COCSUDRAFT_59140</name>
</gene>
<dbReference type="Proteomes" id="UP000007264">
    <property type="component" value="Unassembled WGS sequence"/>
</dbReference>
<reference evidence="1 2" key="1">
    <citation type="journal article" date="2012" name="Genome Biol.">
        <title>The genome of the polar eukaryotic microalga coccomyxa subellipsoidea reveals traits of cold adaptation.</title>
        <authorList>
            <person name="Blanc G."/>
            <person name="Agarkova I."/>
            <person name="Grimwood J."/>
            <person name="Kuo A."/>
            <person name="Brueggeman A."/>
            <person name="Dunigan D."/>
            <person name="Gurnon J."/>
            <person name="Ladunga I."/>
            <person name="Lindquist E."/>
            <person name="Lucas S."/>
            <person name="Pangilinan J."/>
            <person name="Proschold T."/>
            <person name="Salamov A."/>
            <person name="Schmutz J."/>
            <person name="Weeks D."/>
            <person name="Yamada T."/>
            <person name="Claverie J.M."/>
            <person name="Grigoriev I."/>
            <person name="Van Etten J."/>
            <person name="Lomsadze A."/>
            <person name="Borodovsky M."/>
        </authorList>
    </citation>
    <scope>NUCLEOTIDE SEQUENCE [LARGE SCALE GENOMIC DNA]</scope>
    <source>
        <strain evidence="1 2">C-169</strain>
    </source>
</reference>
<protein>
    <submittedName>
        <fullName evidence="1">Uncharacterized protein</fullName>
    </submittedName>
</protein>
<name>I0Z7J9_COCSC</name>
<dbReference type="KEGG" id="csl:COCSUDRAFT_59140"/>
<dbReference type="AlphaFoldDB" id="I0Z7J9"/>
<dbReference type="Gene3D" id="3.50.70.10">
    <property type="match status" value="1"/>
</dbReference>
<dbReference type="OrthoDB" id="18193at2759"/>
<evidence type="ECO:0000313" key="2">
    <source>
        <dbReference type="Proteomes" id="UP000007264"/>
    </source>
</evidence>
<dbReference type="InterPro" id="IPR016088">
    <property type="entry name" value="Chalcone_isomerase_3-sand"/>
</dbReference>
<evidence type="ECO:0000313" key="1">
    <source>
        <dbReference type="EMBL" id="EIE26618.1"/>
    </source>
</evidence>
<keyword evidence="2" id="KW-1185">Reference proteome</keyword>
<dbReference type="RefSeq" id="XP_005651162.1">
    <property type="nucleotide sequence ID" value="XM_005651105.1"/>
</dbReference>